<dbReference type="Proteomes" id="UP000030748">
    <property type="component" value="Unassembled WGS sequence"/>
</dbReference>
<dbReference type="PANTHER" id="PTHR14939:SF5">
    <property type="entry name" value="F-BOX ONLY PROTEIN 22"/>
    <property type="match status" value="1"/>
</dbReference>
<proteinExistence type="predicted"/>
<evidence type="ECO:0000313" key="2">
    <source>
        <dbReference type="EMBL" id="EYU38132.1"/>
    </source>
</evidence>
<evidence type="ECO:0000259" key="1">
    <source>
        <dbReference type="SMART" id="SM00256"/>
    </source>
</evidence>
<dbReference type="EMBL" id="KI630506">
    <property type="protein sequence ID" value="EYU38132.1"/>
    <property type="molecule type" value="Genomic_DNA"/>
</dbReference>
<dbReference type="SMART" id="SM00256">
    <property type="entry name" value="FBOX"/>
    <property type="match status" value="1"/>
</dbReference>
<name>A0A022RCQ5_ERYGU</name>
<feature type="domain" description="F-box" evidence="1">
    <location>
        <begin position="22"/>
        <end position="62"/>
    </location>
</feature>
<dbReference type="GO" id="GO:0032436">
    <property type="term" value="P:positive regulation of proteasomal ubiquitin-dependent protein catabolic process"/>
    <property type="evidence" value="ECO:0000318"/>
    <property type="project" value="GO_Central"/>
</dbReference>
<dbReference type="AlphaFoldDB" id="A0A022RCQ5"/>
<sequence length="537" mass="59493">MERAAVENLDFFRRIIYVIDDLGEAVIRNILSRLPAKSFASAACVSRSWNTICNSILSSPKLASAVSFNPSLEKALNEVVEKVLMEPIRPHFVLASIGPCFILQAALQRIEGIFGSKIPIIINVAEGVIGRDVRTDKFVEVIFKSYVQWALLAAKKKYSWSTDTQPTATCGMILTVGFLPGLKVHLVPLFRSQGPQRLLVDKFVMDIREVASAFSHSSSPAGIMLFADRKTNILPVLQKTEYAFSKDTFIVGDGGSELLFRISETTTMPPNSTFAAVALLFTRDINKPLGIREIQFHVMLSTGVTAVGPVYKVLSVEEHGTSTCFTATRETIPEPFEGEAILHDILDEVGEDIMFAAKATYIGVTKSRSCSVGTERAKLMQFHEFHKFEPVGDEALPPVRSVGINSGDPFRFYISDKDPALSTTYNIYYMLMDLKEDFNNRIKKHEKAEVFGGIVFCCRGRGGNYLGSPDYACFPFVDNFPGVTFAGTHTSAEIARGCFGYLYGESDQENNADIHCNLHPYGALYLVMSYHCPIPER</sequence>
<dbReference type="GO" id="GO:0000209">
    <property type="term" value="P:protein polyubiquitination"/>
    <property type="evidence" value="ECO:0000318"/>
    <property type="project" value="GO_Central"/>
</dbReference>
<gene>
    <name evidence="2" type="ORF">MIMGU_mgv1a018366mg</name>
</gene>
<accession>A0A022RCQ5</accession>
<dbReference type="InterPro" id="IPR001810">
    <property type="entry name" value="F-box_dom"/>
</dbReference>
<dbReference type="eggNOG" id="ENOG502QT6J">
    <property type="taxonomic scope" value="Eukaryota"/>
</dbReference>
<protein>
    <recommendedName>
        <fullName evidence="1">F-box domain-containing protein</fullName>
    </recommendedName>
</protein>
<keyword evidence="3" id="KW-1185">Reference proteome</keyword>
<evidence type="ECO:0000313" key="3">
    <source>
        <dbReference type="Proteomes" id="UP000030748"/>
    </source>
</evidence>
<dbReference type="Gene3D" id="1.20.1280.50">
    <property type="match status" value="1"/>
</dbReference>
<dbReference type="PANTHER" id="PTHR14939">
    <property type="entry name" value="F-BOX ONLY PROTEIN 22"/>
    <property type="match status" value="1"/>
</dbReference>
<organism evidence="2 3">
    <name type="scientific">Erythranthe guttata</name>
    <name type="common">Yellow monkey flower</name>
    <name type="synonym">Mimulus guttatus</name>
    <dbReference type="NCBI Taxonomy" id="4155"/>
    <lineage>
        <taxon>Eukaryota</taxon>
        <taxon>Viridiplantae</taxon>
        <taxon>Streptophyta</taxon>
        <taxon>Embryophyta</taxon>
        <taxon>Tracheophyta</taxon>
        <taxon>Spermatophyta</taxon>
        <taxon>Magnoliopsida</taxon>
        <taxon>eudicotyledons</taxon>
        <taxon>Gunneridae</taxon>
        <taxon>Pentapetalae</taxon>
        <taxon>asterids</taxon>
        <taxon>lamiids</taxon>
        <taxon>Lamiales</taxon>
        <taxon>Phrymaceae</taxon>
        <taxon>Erythranthe</taxon>
    </lineage>
</organism>
<dbReference type="SUPFAM" id="SSF81383">
    <property type="entry name" value="F-box domain"/>
    <property type="match status" value="1"/>
</dbReference>
<dbReference type="InterPro" id="IPR036047">
    <property type="entry name" value="F-box-like_dom_sf"/>
</dbReference>
<dbReference type="Pfam" id="PF00646">
    <property type="entry name" value="F-box"/>
    <property type="match status" value="1"/>
</dbReference>
<reference evidence="2 3" key="1">
    <citation type="journal article" date="2013" name="Proc. Natl. Acad. Sci. U.S.A.">
        <title>Fine-scale variation in meiotic recombination in Mimulus inferred from population shotgun sequencing.</title>
        <authorList>
            <person name="Hellsten U."/>
            <person name="Wright K.M."/>
            <person name="Jenkins J."/>
            <person name="Shu S."/>
            <person name="Yuan Y."/>
            <person name="Wessler S.R."/>
            <person name="Schmutz J."/>
            <person name="Willis J.H."/>
            <person name="Rokhsar D.S."/>
        </authorList>
    </citation>
    <scope>NUCLEOTIDE SEQUENCE [LARGE SCALE GENOMIC DNA]</scope>
    <source>
        <strain evidence="3">cv. DUN x IM62</strain>
    </source>
</reference>